<dbReference type="Proteomes" id="UP000030746">
    <property type="component" value="Unassembled WGS sequence"/>
</dbReference>
<organism evidence="3 4">
    <name type="scientific">Lottia gigantea</name>
    <name type="common">Giant owl limpet</name>
    <dbReference type="NCBI Taxonomy" id="225164"/>
    <lineage>
        <taxon>Eukaryota</taxon>
        <taxon>Metazoa</taxon>
        <taxon>Spiralia</taxon>
        <taxon>Lophotrochozoa</taxon>
        <taxon>Mollusca</taxon>
        <taxon>Gastropoda</taxon>
        <taxon>Patellogastropoda</taxon>
        <taxon>Lottioidea</taxon>
        <taxon>Lottiidae</taxon>
        <taxon>Lottia</taxon>
    </lineage>
</organism>
<proteinExistence type="predicted"/>
<feature type="region of interest" description="Disordered" evidence="1">
    <location>
        <begin position="1"/>
        <end position="32"/>
    </location>
</feature>
<keyword evidence="2" id="KW-0812">Transmembrane</keyword>
<keyword evidence="2" id="KW-0472">Membrane</keyword>
<sequence length="171" mass="19322">MTDRDPDSSKNLLEGKQNNMQRPNNVNGSFKPEGYMEECDRLRTQLSRLTNYLYGLAAVVVIGGVIIISTVAGLYGTLRYDMTHHSHQPKVGEQIAKILENKEMCFSCSKIRLGPSPEEDKMLNAFVRKDDKKGEQCCVETPKQLLNLLELNTLTVISINRFVTKKQSNTK</sequence>
<dbReference type="AlphaFoldDB" id="V3ZIL5"/>
<dbReference type="EMBL" id="KB204017">
    <property type="protein sequence ID" value="ESO82165.1"/>
    <property type="molecule type" value="Genomic_DNA"/>
</dbReference>
<gene>
    <name evidence="3" type="ORF">LOTGIDRAFT_237144</name>
</gene>
<evidence type="ECO:0000313" key="4">
    <source>
        <dbReference type="Proteomes" id="UP000030746"/>
    </source>
</evidence>
<dbReference type="HOGENOM" id="CLU_1564643_0_0_1"/>
<evidence type="ECO:0000313" key="3">
    <source>
        <dbReference type="EMBL" id="ESO82165.1"/>
    </source>
</evidence>
<name>V3ZIL5_LOTGI</name>
<dbReference type="RefSeq" id="XP_009067191.1">
    <property type="nucleotide sequence ID" value="XM_009068943.1"/>
</dbReference>
<evidence type="ECO:0000256" key="1">
    <source>
        <dbReference type="SAM" id="MobiDB-lite"/>
    </source>
</evidence>
<reference evidence="3 4" key="1">
    <citation type="journal article" date="2013" name="Nature">
        <title>Insights into bilaterian evolution from three spiralian genomes.</title>
        <authorList>
            <person name="Simakov O."/>
            <person name="Marletaz F."/>
            <person name="Cho S.J."/>
            <person name="Edsinger-Gonzales E."/>
            <person name="Havlak P."/>
            <person name="Hellsten U."/>
            <person name="Kuo D.H."/>
            <person name="Larsson T."/>
            <person name="Lv J."/>
            <person name="Arendt D."/>
            <person name="Savage R."/>
            <person name="Osoegawa K."/>
            <person name="de Jong P."/>
            <person name="Grimwood J."/>
            <person name="Chapman J.A."/>
            <person name="Shapiro H."/>
            <person name="Aerts A."/>
            <person name="Otillar R.P."/>
            <person name="Terry A.Y."/>
            <person name="Boore J.L."/>
            <person name="Grigoriev I.V."/>
            <person name="Lindberg D.R."/>
            <person name="Seaver E.C."/>
            <person name="Weisblat D.A."/>
            <person name="Putnam N.H."/>
            <person name="Rokhsar D.S."/>
        </authorList>
    </citation>
    <scope>NUCLEOTIDE SEQUENCE [LARGE SCALE GENOMIC DNA]</scope>
</reference>
<feature type="compositionally biased region" description="Polar residues" evidence="1">
    <location>
        <begin position="16"/>
        <end position="28"/>
    </location>
</feature>
<accession>V3ZIL5</accession>
<keyword evidence="2" id="KW-1133">Transmembrane helix</keyword>
<dbReference type="GeneID" id="20250363"/>
<feature type="transmembrane region" description="Helical" evidence="2">
    <location>
        <begin position="52"/>
        <end position="75"/>
    </location>
</feature>
<dbReference type="OrthoDB" id="6143440at2759"/>
<protein>
    <submittedName>
        <fullName evidence="3">Uncharacterized protein</fullName>
    </submittedName>
</protein>
<dbReference type="KEGG" id="lgi:LOTGIDRAFT_237144"/>
<dbReference type="CTD" id="20250363"/>
<evidence type="ECO:0000256" key="2">
    <source>
        <dbReference type="SAM" id="Phobius"/>
    </source>
</evidence>
<keyword evidence="4" id="KW-1185">Reference proteome</keyword>